<dbReference type="AlphaFoldDB" id="A0A4Y8WN34"/>
<dbReference type="OrthoDB" id="9783013at2"/>
<dbReference type="GO" id="GO:0015213">
    <property type="term" value="F:uridine transmembrane transporter activity"/>
    <property type="evidence" value="ECO:0007669"/>
    <property type="project" value="TreeGrafter"/>
</dbReference>
<accession>A0A4Y8WN34</accession>
<comment type="subcellular location">
    <subcellularLocation>
        <location evidence="1">Cell membrane</location>
        <topology evidence="1">Multi-pass membrane protein</topology>
    </subcellularLocation>
</comment>
<evidence type="ECO:0000256" key="5">
    <source>
        <dbReference type="ARBA" id="ARBA00022989"/>
    </source>
</evidence>
<evidence type="ECO:0000256" key="6">
    <source>
        <dbReference type="ARBA" id="ARBA00023136"/>
    </source>
</evidence>
<sequence>MDHTTTKKTGAGGVTLQLIAMNFLQFAVWGAWLISLGAYLGGTLQFSGIQIGSFFATMGIAALFMPTLMGIIADKWIPAERLVAICHLFAGVLMVYAAQRVDYFGLYTFVLLSVCFYMPTLGLTNAVAYSKLNEANLDTVKHFPPIRVFGTIGFIVAMLVVDWSGVKMTNIQFYISAGLSFVLALFMLTFRPTPIVDKVEKANRTLVEKLGLQAFALFKERRMAIFFIFSMLLGICLQITNGYANDYLTNYFGKMPEYANSFGVKYSGTLISISQISEALCILMIPFFLRKYGIKAVMLISLFAWALRFGFLGFGNPGSGVILLILSMLVYGVAFDFFNISGSLYVDKNTDVSLRSSAQGVFLMMTNGFGSFIGSYVAGWVVDKWGYPYSWYIFAAYALTITIAFYFLFQDKSKDKIAYEHA</sequence>
<dbReference type="RefSeq" id="WP_018357873.1">
    <property type="nucleotide sequence ID" value="NZ_JADRFP010000026.1"/>
</dbReference>
<evidence type="ECO:0000256" key="4">
    <source>
        <dbReference type="ARBA" id="ARBA00022692"/>
    </source>
</evidence>
<name>A0A4Y8WN34_9PORP</name>
<dbReference type="PROSITE" id="PS50850">
    <property type="entry name" value="MFS"/>
    <property type="match status" value="1"/>
</dbReference>
<keyword evidence="3" id="KW-1003">Cell membrane</keyword>
<dbReference type="Proteomes" id="UP000297225">
    <property type="component" value="Unassembled WGS sequence"/>
</dbReference>
<keyword evidence="9" id="KW-1185">Reference proteome</keyword>
<evidence type="ECO:0000256" key="3">
    <source>
        <dbReference type="ARBA" id="ARBA00022475"/>
    </source>
</evidence>
<organism evidence="8 9">
    <name type="scientific">Porphyromonas levii</name>
    <dbReference type="NCBI Taxonomy" id="28114"/>
    <lineage>
        <taxon>Bacteria</taxon>
        <taxon>Pseudomonadati</taxon>
        <taxon>Bacteroidota</taxon>
        <taxon>Bacteroidia</taxon>
        <taxon>Bacteroidales</taxon>
        <taxon>Porphyromonadaceae</taxon>
        <taxon>Porphyromonas</taxon>
    </lineage>
</organism>
<dbReference type="GO" id="GO:0015212">
    <property type="term" value="F:cytidine transmembrane transporter activity"/>
    <property type="evidence" value="ECO:0007669"/>
    <property type="project" value="TreeGrafter"/>
</dbReference>
<dbReference type="InterPro" id="IPR004740">
    <property type="entry name" value="Nuc_H_symport"/>
</dbReference>
<evidence type="ECO:0000256" key="1">
    <source>
        <dbReference type="ARBA" id="ARBA00004651"/>
    </source>
</evidence>
<keyword evidence="2" id="KW-0813">Transport</keyword>
<dbReference type="NCBIfam" id="TIGR00889">
    <property type="entry name" value="2A0110"/>
    <property type="match status" value="1"/>
</dbReference>
<keyword evidence="5" id="KW-1133">Transmembrane helix</keyword>
<evidence type="ECO:0000313" key="8">
    <source>
        <dbReference type="EMBL" id="TFH94247.1"/>
    </source>
</evidence>
<dbReference type="Gene3D" id="1.20.1250.20">
    <property type="entry name" value="MFS general substrate transporter like domains"/>
    <property type="match status" value="2"/>
</dbReference>
<keyword evidence="6" id="KW-0472">Membrane</keyword>
<dbReference type="GO" id="GO:0005886">
    <property type="term" value="C:plasma membrane"/>
    <property type="evidence" value="ECO:0007669"/>
    <property type="project" value="UniProtKB-SubCell"/>
</dbReference>
<dbReference type="PANTHER" id="PTHR23522:SF4">
    <property type="entry name" value="NUCLEOSIDE PERMEASE NUPG-RELATED"/>
    <property type="match status" value="1"/>
</dbReference>
<dbReference type="GeneID" id="66796871"/>
<feature type="domain" description="Major facilitator superfamily (MFS) profile" evidence="7">
    <location>
        <begin position="222"/>
        <end position="422"/>
    </location>
</feature>
<dbReference type="Pfam" id="PF03825">
    <property type="entry name" value="Nuc_H_symport"/>
    <property type="match status" value="1"/>
</dbReference>
<dbReference type="SUPFAM" id="SSF103473">
    <property type="entry name" value="MFS general substrate transporter"/>
    <property type="match status" value="1"/>
</dbReference>
<gene>
    <name evidence="8" type="ORF">E4P47_08340</name>
</gene>
<protein>
    <submittedName>
        <fullName evidence="8">MFS transporter</fullName>
    </submittedName>
</protein>
<evidence type="ECO:0000313" key="9">
    <source>
        <dbReference type="Proteomes" id="UP000297225"/>
    </source>
</evidence>
<evidence type="ECO:0000256" key="2">
    <source>
        <dbReference type="ARBA" id="ARBA00022448"/>
    </source>
</evidence>
<reference evidence="8 9" key="1">
    <citation type="submission" date="2019-03" db="EMBL/GenBank/DDBJ databases">
        <title>Porphyromonas levii Isolated from the Uterus of Dairy Cows.</title>
        <authorList>
            <person name="Francis A.M."/>
        </authorList>
    </citation>
    <scope>NUCLEOTIDE SEQUENCE [LARGE SCALE GENOMIC DNA]</scope>
    <source>
        <strain evidence="8 9">AF5678</strain>
    </source>
</reference>
<dbReference type="STRING" id="1122973.GCA_000379925_00611"/>
<dbReference type="InterPro" id="IPR020846">
    <property type="entry name" value="MFS_dom"/>
</dbReference>
<dbReference type="InterPro" id="IPR036259">
    <property type="entry name" value="MFS_trans_sf"/>
</dbReference>
<dbReference type="FunFam" id="1.20.1250.20:FF:000012">
    <property type="entry name" value="Nucleoside permease NupG"/>
    <property type="match status" value="1"/>
</dbReference>
<evidence type="ECO:0000259" key="7">
    <source>
        <dbReference type="PROSITE" id="PS50850"/>
    </source>
</evidence>
<dbReference type="PANTHER" id="PTHR23522">
    <property type="entry name" value="BLL5896 PROTEIN"/>
    <property type="match status" value="1"/>
</dbReference>
<keyword evidence="4" id="KW-0812">Transmembrane</keyword>
<dbReference type="EMBL" id="SPNC01000155">
    <property type="protein sequence ID" value="TFH94247.1"/>
    <property type="molecule type" value="Genomic_DNA"/>
</dbReference>
<comment type="caution">
    <text evidence="8">The sequence shown here is derived from an EMBL/GenBank/DDBJ whole genome shotgun (WGS) entry which is preliminary data.</text>
</comment>
<proteinExistence type="predicted"/>